<proteinExistence type="predicted"/>
<sequence>MEHLDVTTSSSSTFAGHEIDLFLIFFLGFGQSIRIRLTESDTHPAPAPAPVSRRDGFGRKIEESAQHRLFSIFSFDNLTLNYMILSVS</sequence>
<accession>A0A0V0IPZ3</accession>
<reference evidence="1" key="1">
    <citation type="submission" date="2015-12" db="EMBL/GenBank/DDBJ databases">
        <title>Gene expression during late stages of embryo sac development: a critical building block for successful pollen-pistil interactions.</title>
        <authorList>
            <person name="Liu Y."/>
            <person name="Joly V."/>
            <person name="Sabar M."/>
            <person name="Matton D.P."/>
        </authorList>
    </citation>
    <scope>NUCLEOTIDE SEQUENCE</scope>
</reference>
<dbReference type="EMBL" id="GEDG01004026">
    <property type="protein sequence ID" value="JAP34391.1"/>
    <property type="molecule type" value="Transcribed_RNA"/>
</dbReference>
<name>A0A0V0IPZ3_SOLCH</name>
<organism evidence="1">
    <name type="scientific">Solanum chacoense</name>
    <name type="common">Chaco potato</name>
    <dbReference type="NCBI Taxonomy" id="4108"/>
    <lineage>
        <taxon>Eukaryota</taxon>
        <taxon>Viridiplantae</taxon>
        <taxon>Streptophyta</taxon>
        <taxon>Embryophyta</taxon>
        <taxon>Tracheophyta</taxon>
        <taxon>Spermatophyta</taxon>
        <taxon>Magnoliopsida</taxon>
        <taxon>eudicotyledons</taxon>
        <taxon>Gunneridae</taxon>
        <taxon>Pentapetalae</taxon>
        <taxon>asterids</taxon>
        <taxon>lamiids</taxon>
        <taxon>Solanales</taxon>
        <taxon>Solanaceae</taxon>
        <taxon>Solanoideae</taxon>
        <taxon>Solaneae</taxon>
        <taxon>Solanum</taxon>
    </lineage>
</organism>
<dbReference type="AlphaFoldDB" id="A0A0V0IPZ3"/>
<protein>
    <submittedName>
        <fullName evidence="1">Putative ovule protein</fullName>
    </submittedName>
</protein>
<evidence type="ECO:0000313" key="1">
    <source>
        <dbReference type="EMBL" id="JAP34391.1"/>
    </source>
</evidence>